<dbReference type="RefSeq" id="WP_184403751.1">
    <property type="nucleotide sequence ID" value="NZ_JACHHJ010000002.1"/>
</dbReference>
<dbReference type="PROSITE" id="PS51257">
    <property type="entry name" value="PROKAR_LIPOPROTEIN"/>
    <property type="match status" value="1"/>
</dbReference>
<sequence length="55" mass="5996">MKKVYIGMSTIVLALGGCSDCHEFHHASDGMVAEVQYEGFEPAFTPDPNVPNQPE</sequence>
<dbReference type="Proteomes" id="UP000568839">
    <property type="component" value="Unassembled WGS sequence"/>
</dbReference>
<dbReference type="AlphaFoldDB" id="A0A841PPQ1"/>
<accession>A0A841PPQ1</accession>
<proteinExistence type="predicted"/>
<comment type="caution">
    <text evidence="1">The sequence shown here is derived from an EMBL/GenBank/DDBJ whole genome shotgun (WGS) entry which is preliminary data.</text>
</comment>
<gene>
    <name evidence="1" type="ORF">HNR44_001772</name>
</gene>
<dbReference type="EMBL" id="JACHHJ010000002">
    <property type="protein sequence ID" value="MBB6449794.1"/>
    <property type="molecule type" value="Genomic_DNA"/>
</dbReference>
<evidence type="ECO:0000313" key="2">
    <source>
        <dbReference type="Proteomes" id="UP000568839"/>
    </source>
</evidence>
<keyword evidence="2" id="KW-1185">Reference proteome</keyword>
<organism evidence="1 2">
    <name type="scientific">Geomicrobium halophilum</name>
    <dbReference type="NCBI Taxonomy" id="549000"/>
    <lineage>
        <taxon>Bacteria</taxon>
        <taxon>Bacillati</taxon>
        <taxon>Bacillota</taxon>
        <taxon>Bacilli</taxon>
        <taxon>Bacillales</taxon>
        <taxon>Geomicrobium</taxon>
    </lineage>
</organism>
<protein>
    <submittedName>
        <fullName evidence="1">Uncharacterized protein</fullName>
    </submittedName>
</protein>
<name>A0A841PPQ1_9BACL</name>
<evidence type="ECO:0000313" key="1">
    <source>
        <dbReference type="EMBL" id="MBB6449794.1"/>
    </source>
</evidence>
<reference evidence="1 2" key="1">
    <citation type="submission" date="2020-08" db="EMBL/GenBank/DDBJ databases">
        <title>Genomic Encyclopedia of Type Strains, Phase IV (KMG-IV): sequencing the most valuable type-strain genomes for metagenomic binning, comparative biology and taxonomic classification.</title>
        <authorList>
            <person name="Goeker M."/>
        </authorList>
    </citation>
    <scope>NUCLEOTIDE SEQUENCE [LARGE SCALE GENOMIC DNA]</scope>
    <source>
        <strain evidence="1 2">DSM 21769</strain>
    </source>
</reference>